<dbReference type="GO" id="GO:0016757">
    <property type="term" value="F:glycosyltransferase activity"/>
    <property type="evidence" value="ECO:0007669"/>
    <property type="project" value="UniProtKB-KW"/>
</dbReference>
<evidence type="ECO:0000313" key="8">
    <source>
        <dbReference type="Proteomes" id="UP001328733"/>
    </source>
</evidence>
<organism evidence="7 8">
    <name type="scientific">Pannus brasiliensis CCIBt3594</name>
    <dbReference type="NCBI Taxonomy" id="1427578"/>
    <lineage>
        <taxon>Bacteria</taxon>
        <taxon>Bacillati</taxon>
        <taxon>Cyanobacteriota</taxon>
        <taxon>Cyanophyceae</taxon>
        <taxon>Oscillatoriophycideae</taxon>
        <taxon>Chroococcales</taxon>
        <taxon>Microcystaceae</taxon>
        <taxon>Pannus</taxon>
    </lineage>
</organism>
<dbReference type="Proteomes" id="UP001328733">
    <property type="component" value="Unassembled WGS sequence"/>
</dbReference>
<gene>
    <name evidence="7" type="ORF">V0288_03360</name>
</gene>
<dbReference type="PANTHER" id="PTHR44835">
    <property type="entry name" value="UDP-N-ACETYLGLUCOSAMINE--PEPTIDE N-ACETYLGLUCOSAMINYLTRANSFERASE SPINDLY-RELATED"/>
    <property type="match status" value="1"/>
</dbReference>
<dbReference type="InterPro" id="IPR051939">
    <property type="entry name" value="Glycosyltr_41/O-GlcNAc_trsf"/>
</dbReference>
<keyword evidence="3 7" id="KW-0808">Transferase</keyword>
<dbReference type="Pfam" id="PF13844">
    <property type="entry name" value="Glyco_transf_41"/>
    <property type="match status" value="2"/>
</dbReference>
<dbReference type="Gene3D" id="3.40.50.2000">
    <property type="entry name" value="Glycogen Phosphorylase B"/>
    <property type="match status" value="1"/>
</dbReference>
<evidence type="ECO:0000256" key="2">
    <source>
        <dbReference type="ARBA" id="ARBA00022676"/>
    </source>
</evidence>
<comment type="pathway">
    <text evidence="1">Protein modification; protein glycosylation.</text>
</comment>
<feature type="domain" description="O-GlcNAc transferase C-terminal" evidence="6">
    <location>
        <begin position="357"/>
        <end position="507"/>
    </location>
</feature>
<sequence>MAWHSSVDPALTGEETGAIDRAIRFYEEIIEAEPEEIAHYWYLGLAYLLAEREEEARATWLFVLGQLEETEIDTRTAELVAILEEEANRQAALEKLDRAWFIRQQILEIFPDDLVNILRSIELELILQYFTIERIEEWRAIERLETSSIDLLPVPLLLSILERIFAYPDDRIVLFARAILSRLPDKESFVQKSFEAIFIYKYKDTNPSFAIKLIEICLENFPENSSLYYALFVLCKYDENLSRCLELADKLYQNSRNEIEKIYSQHLRIYILQLMGDWLNITSPIKSLKKSIFDLVENEEFTAEKFIEDSLLDITSCLRYYEDNPVENFTLQKRLARFFQEKARQKYVIPRTAIERIPDKNLKIGYLAHTLRRHSVGWLSRWLFHYHDRRSFDVAIYLVNQPEDDLTRDWFRSRVERVYNLEPYPENIARKISEDGIDILIDLDSTTNNTSSLVMALKPAPVQVTWLGLDASGIPAIDYFIADPYVLPEGAEEYYSEKIIRLPNSYLSIDGFEVGIPTLRREMLGIEEEAIVYLTAQSGFKRNPDTVRLQMEILRAVPDSYLLIKGPSDRQTIRDLFHEIATEEGIDRERLRFLDNDPSEEIHRANLNIADVVLDTYPYNGATTTLEVLWMGIPLVTRVGQQFAARNSYTFLINAGITEGIAGSDREYVDWGIKLGKDSRLRREIREKLHRSRQIAPLWNAREFTKEMENAYRRMWEDYCQQEEREGTNS</sequence>
<dbReference type="SUPFAM" id="SSF48452">
    <property type="entry name" value="TPR-like"/>
    <property type="match status" value="1"/>
</dbReference>
<dbReference type="Gene3D" id="1.25.40.10">
    <property type="entry name" value="Tetratricopeptide repeat domain"/>
    <property type="match status" value="1"/>
</dbReference>
<keyword evidence="5" id="KW-0802">TPR repeat</keyword>
<accession>A0AAW9QS47</accession>
<proteinExistence type="predicted"/>
<comment type="caution">
    <text evidence="7">The sequence shown here is derived from an EMBL/GenBank/DDBJ whole genome shotgun (WGS) entry which is preliminary data.</text>
</comment>
<evidence type="ECO:0000256" key="5">
    <source>
        <dbReference type="ARBA" id="ARBA00022803"/>
    </source>
</evidence>
<keyword evidence="4" id="KW-0677">Repeat</keyword>
<evidence type="ECO:0000256" key="3">
    <source>
        <dbReference type="ARBA" id="ARBA00022679"/>
    </source>
</evidence>
<evidence type="ECO:0000313" key="7">
    <source>
        <dbReference type="EMBL" id="MEG3436146.1"/>
    </source>
</evidence>
<reference evidence="7 8" key="1">
    <citation type="submission" date="2024-01" db="EMBL/GenBank/DDBJ databases">
        <title>Genomic insights into the taxonomy and metabolism of the cyanobacterium Pannus brasiliensis CCIBt3594.</title>
        <authorList>
            <person name="Machado M."/>
            <person name="Botero N.B."/>
            <person name="Andreote A.P.D."/>
            <person name="Feitosa A.M.T."/>
            <person name="Popin R."/>
            <person name="Sivonen K."/>
            <person name="Fiore M.F."/>
        </authorList>
    </citation>
    <scope>NUCLEOTIDE SEQUENCE [LARGE SCALE GENOMIC DNA]</scope>
    <source>
        <strain evidence="7 8">CCIBt3594</strain>
    </source>
</reference>
<dbReference type="Gene3D" id="3.40.50.11380">
    <property type="match status" value="1"/>
</dbReference>
<evidence type="ECO:0000259" key="6">
    <source>
        <dbReference type="Pfam" id="PF13844"/>
    </source>
</evidence>
<dbReference type="InterPro" id="IPR011990">
    <property type="entry name" value="TPR-like_helical_dom_sf"/>
</dbReference>
<dbReference type="EMBL" id="JBAFSM010000004">
    <property type="protein sequence ID" value="MEG3436146.1"/>
    <property type="molecule type" value="Genomic_DNA"/>
</dbReference>
<dbReference type="RefSeq" id="WP_332863600.1">
    <property type="nucleotide sequence ID" value="NZ_JBAFSM010000004.1"/>
</dbReference>
<dbReference type="InterPro" id="IPR029489">
    <property type="entry name" value="OGT/SEC/SPY_C"/>
</dbReference>
<evidence type="ECO:0000256" key="4">
    <source>
        <dbReference type="ARBA" id="ARBA00022737"/>
    </source>
</evidence>
<protein>
    <submittedName>
        <fullName evidence="7">O-linked N-acetylglucosamine transferase, SPINDLY family protein</fullName>
    </submittedName>
</protein>
<evidence type="ECO:0000256" key="1">
    <source>
        <dbReference type="ARBA" id="ARBA00004922"/>
    </source>
</evidence>
<dbReference type="PANTHER" id="PTHR44835:SF1">
    <property type="entry name" value="PROTEIN O-GLCNAC TRANSFERASE"/>
    <property type="match status" value="1"/>
</dbReference>
<keyword evidence="8" id="KW-1185">Reference proteome</keyword>
<feature type="domain" description="O-GlcNAc transferase C-terminal" evidence="6">
    <location>
        <begin position="520"/>
        <end position="708"/>
    </location>
</feature>
<keyword evidence="2" id="KW-0328">Glycosyltransferase</keyword>
<dbReference type="AlphaFoldDB" id="A0AAW9QS47"/>
<name>A0AAW9QS47_9CHRO</name>